<sequence>MIETQAAPSQPGRVAQARKLLGGAARLLRDESAEAIPPGAAREVAEELTSLLADLGRVQAAVAQVAARAKASGGMASAGFRRAADWFSCAGGLTRSEGAQYAALADFPEGLDASWAAMEDGGITAAKAARIAHHVGRCAPLRDRELYPSEADLAGAVEQILLPLALKDSSTCKDLDRAGARLFATLHPADHDRSEAELHEGRSAGLAHDPVLGGFHFGMSGDSADYDALRTALDAFSAPPAEGDQRTAAQRRYDSAMAMVRFCLAHSGNLPWRGGEPAQVRLTVPLATLRGEPGSPPATSDNGVVYSVSQARALAKDCKLRRIILDPITGAPLDVGRSERICPPHIRNAIHATYDSCAWEHGCDRPIAWCQIDHITAWWDGGSTSLSNLQPLCAAHNLAKERRRAAAERRRHRHPVRDGHGTDPPPGCPA</sequence>
<feature type="region of interest" description="Disordered" evidence="1">
    <location>
        <begin position="403"/>
        <end position="430"/>
    </location>
</feature>
<dbReference type="GO" id="GO:0003676">
    <property type="term" value="F:nucleic acid binding"/>
    <property type="evidence" value="ECO:0007669"/>
    <property type="project" value="InterPro"/>
</dbReference>
<name>A0A2P8DIU9_9ACTN</name>
<dbReference type="SMART" id="SM00507">
    <property type="entry name" value="HNHc"/>
    <property type="match status" value="1"/>
</dbReference>
<keyword evidence="3" id="KW-0540">Nuclease</keyword>
<keyword evidence="4" id="KW-1185">Reference proteome</keyword>
<gene>
    <name evidence="3" type="ORF">CLV63_109160</name>
</gene>
<dbReference type="InterPro" id="IPR003615">
    <property type="entry name" value="HNH_nuc"/>
</dbReference>
<dbReference type="OrthoDB" id="3432470at2"/>
<feature type="domain" description="HNH nuclease" evidence="2">
    <location>
        <begin position="345"/>
        <end position="398"/>
    </location>
</feature>
<dbReference type="CDD" id="cd00085">
    <property type="entry name" value="HNHc"/>
    <property type="match status" value="1"/>
</dbReference>
<dbReference type="RefSeq" id="WP_106583549.1">
    <property type="nucleotide sequence ID" value="NZ_PYGA01000009.1"/>
</dbReference>
<evidence type="ECO:0000256" key="1">
    <source>
        <dbReference type="SAM" id="MobiDB-lite"/>
    </source>
</evidence>
<evidence type="ECO:0000313" key="4">
    <source>
        <dbReference type="Proteomes" id="UP000240542"/>
    </source>
</evidence>
<evidence type="ECO:0000313" key="3">
    <source>
        <dbReference type="EMBL" id="PSK97156.1"/>
    </source>
</evidence>
<evidence type="ECO:0000259" key="2">
    <source>
        <dbReference type="SMART" id="SM00507"/>
    </source>
</evidence>
<dbReference type="Proteomes" id="UP000240542">
    <property type="component" value="Unassembled WGS sequence"/>
</dbReference>
<dbReference type="InterPro" id="IPR002711">
    <property type="entry name" value="HNH"/>
</dbReference>
<keyword evidence="3" id="KW-0255">Endonuclease</keyword>
<keyword evidence="3" id="KW-0378">Hydrolase</keyword>
<proteinExistence type="predicted"/>
<organism evidence="3 4">
    <name type="scientific">Murinocardiopsis flavida</name>
    <dbReference type="NCBI Taxonomy" id="645275"/>
    <lineage>
        <taxon>Bacteria</taxon>
        <taxon>Bacillati</taxon>
        <taxon>Actinomycetota</taxon>
        <taxon>Actinomycetes</taxon>
        <taxon>Streptosporangiales</taxon>
        <taxon>Nocardiopsidaceae</taxon>
        <taxon>Murinocardiopsis</taxon>
    </lineage>
</organism>
<comment type="caution">
    <text evidence="3">The sequence shown here is derived from an EMBL/GenBank/DDBJ whole genome shotgun (WGS) entry which is preliminary data.</text>
</comment>
<dbReference type="GO" id="GO:0004519">
    <property type="term" value="F:endonuclease activity"/>
    <property type="evidence" value="ECO:0007669"/>
    <property type="project" value="UniProtKB-KW"/>
</dbReference>
<protein>
    <submittedName>
        <fullName evidence="3">HNH endonuclease</fullName>
    </submittedName>
</protein>
<dbReference type="Pfam" id="PF01844">
    <property type="entry name" value="HNH"/>
    <property type="match status" value="1"/>
</dbReference>
<dbReference type="EMBL" id="PYGA01000009">
    <property type="protein sequence ID" value="PSK97156.1"/>
    <property type="molecule type" value="Genomic_DNA"/>
</dbReference>
<reference evidence="3 4" key="1">
    <citation type="submission" date="2018-03" db="EMBL/GenBank/DDBJ databases">
        <title>Genomic Encyclopedia of Archaeal and Bacterial Type Strains, Phase II (KMG-II): from individual species to whole genera.</title>
        <authorList>
            <person name="Goeker M."/>
        </authorList>
    </citation>
    <scope>NUCLEOTIDE SEQUENCE [LARGE SCALE GENOMIC DNA]</scope>
    <source>
        <strain evidence="3 4">DSM 45312</strain>
    </source>
</reference>
<accession>A0A2P8DIU9</accession>
<dbReference type="Gene3D" id="1.10.30.50">
    <property type="match status" value="1"/>
</dbReference>
<dbReference type="GO" id="GO:0008270">
    <property type="term" value="F:zinc ion binding"/>
    <property type="evidence" value="ECO:0007669"/>
    <property type="project" value="InterPro"/>
</dbReference>
<dbReference type="AlphaFoldDB" id="A0A2P8DIU9"/>